<comment type="caution">
    <text evidence="3">The sequence shown here is derived from an EMBL/GenBank/DDBJ whole genome shotgun (WGS) entry which is preliminary data.</text>
</comment>
<feature type="compositionally biased region" description="Basic and acidic residues" evidence="1">
    <location>
        <begin position="118"/>
        <end position="136"/>
    </location>
</feature>
<feature type="region of interest" description="Disordered" evidence="1">
    <location>
        <begin position="235"/>
        <end position="331"/>
    </location>
</feature>
<evidence type="ECO:0000313" key="4">
    <source>
        <dbReference type="Proteomes" id="UP001316803"/>
    </source>
</evidence>
<organism evidence="3 4">
    <name type="scientific">Knufia fluminis</name>
    <dbReference type="NCBI Taxonomy" id="191047"/>
    <lineage>
        <taxon>Eukaryota</taxon>
        <taxon>Fungi</taxon>
        <taxon>Dikarya</taxon>
        <taxon>Ascomycota</taxon>
        <taxon>Pezizomycotina</taxon>
        <taxon>Eurotiomycetes</taxon>
        <taxon>Chaetothyriomycetidae</taxon>
        <taxon>Chaetothyriales</taxon>
        <taxon>Trichomeriaceae</taxon>
        <taxon>Knufia</taxon>
    </lineage>
</organism>
<dbReference type="InterPro" id="IPR019007">
    <property type="entry name" value="Wbp11/ELF5/Saf1_N"/>
</dbReference>
<reference evidence="3 4" key="1">
    <citation type="submission" date="2022-12" db="EMBL/GenBank/DDBJ databases">
        <title>Genomic features and morphological characterization of a novel Knufia sp. strain isolated from spacecraft assembly facility.</title>
        <authorList>
            <person name="Teixeira M."/>
            <person name="Chander A.M."/>
            <person name="Stajich J.E."/>
            <person name="Venkateswaran K."/>
        </authorList>
    </citation>
    <scope>NUCLEOTIDE SEQUENCE [LARGE SCALE GENOMIC DNA]</scope>
    <source>
        <strain evidence="3 4">FJI-L2-BK-P2</strain>
    </source>
</reference>
<dbReference type="Pfam" id="PF09429">
    <property type="entry name" value="Wbp11"/>
    <property type="match status" value="1"/>
</dbReference>
<name>A0AAN8EN29_9EURO</name>
<dbReference type="GO" id="GO:0006396">
    <property type="term" value="P:RNA processing"/>
    <property type="evidence" value="ECO:0007669"/>
    <property type="project" value="InterPro"/>
</dbReference>
<proteinExistence type="predicted"/>
<feature type="compositionally biased region" description="Basic and acidic residues" evidence="1">
    <location>
        <begin position="16"/>
        <end position="65"/>
    </location>
</feature>
<feature type="compositionally biased region" description="Basic and acidic residues" evidence="1">
    <location>
        <begin position="260"/>
        <end position="278"/>
    </location>
</feature>
<feature type="region of interest" description="Disordered" evidence="1">
    <location>
        <begin position="1"/>
        <end position="65"/>
    </location>
</feature>
<accession>A0AAN8EN29</accession>
<sequence length="331" mass="37745">MAKDKERSVNPAQQQRKAEKAKALKKSKADLQARRNEKLAKRNPERIQRQIDDLKALEAGGDIKPREKAILADLERDLKAVHKAKEALGQPVQPPRPQHPRDRDGPPSTLGKRRHDGQRKYDNRREHSGSDTEDSVRNIPWPRDTPPPVPREFRRNRNQETAQFGERTHQAPAKPAEVKTTYESAPQIRDLKKEAVARFVPNVVKRKQEAVKGYGGQLLEPEELDRLEKEGYIKAQEAGTGTETAERESQPKFSSYNPKVPDDLQRLRAEEEAFEKELAMGAVDHGGEDTNMDKEDEEQDKGRAKEETPNPASRLMPSRQVEMEEVEDEDL</sequence>
<protein>
    <recommendedName>
        <fullName evidence="2">Wbp11/ELF5/Saf1 N-terminal domain-containing protein</fullName>
    </recommendedName>
</protein>
<evidence type="ECO:0000313" key="3">
    <source>
        <dbReference type="EMBL" id="KAK5954702.1"/>
    </source>
</evidence>
<keyword evidence="4" id="KW-1185">Reference proteome</keyword>
<feature type="region of interest" description="Disordered" evidence="1">
    <location>
        <begin position="82"/>
        <end position="184"/>
    </location>
</feature>
<gene>
    <name evidence="3" type="ORF">OHC33_004426</name>
</gene>
<dbReference type="Proteomes" id="UP001316803">
    <property type="component" value="Unassembled WGS sequence"/>
</dbReference>
<evidence type="ECO:0000256" key="1">
    <source>
        <dbReference type="SAM" id="MobiDB-lite"/>
    </source>
</evidence>
<dbReference type="AlphaFoldDB" id="A0AAN8EN29"/>
<evidence type="ECO:0000259" key="2">
    <source>
        <dbReference type="Pfam" id="PF09429"/>
    </source>
</evidence>
<feature type="domain" description="Wbp11/ELF5/Saf1 N-terminal" evidence="2">
    <location>
        <begin position="6"/>
        <end position="83"/>
    </location>
</feature>
<dbReference type="EMBL" id="JAKLMC020000008">
    <property type="protein sequence ID" value="KAK5954702.1"/>
    <property type="molecule type" value="Genomic_DNA"/>
</dbReference>